<organism evidence="7 8">
    <name type="scientific">Polaribacter batillariae</name>
    <dbReference type="NCBI Taxonomy" id="2808900"/>
    <lineage>
        <taxon>Bacteria</taxon>
        <taxon>Pseudomonadati</taxon>
        <taxon>Bacteroidota</taxon>
        <taxon>Flavobacteriia</taxon>
        <taxon>Flavobacteriales</taxon>
        <taxon>Flavobacteriaceae</taxon>
    </lineage>
</organism>
<feature type="transmembrane region" description="Helical" evidence="5">
    <location>
        <begin position="205"/>
        <end position="222"/>
    </location>
</feature>
<dbReference type="PANTHER" id="PTHR37422:SF13">
    <property type="entry name" value="LIPOPOLYSACCHARIDE BIOSYNTHESIS PROTEIN PA4999-RELATED"/>
    <property type="match status" value="1"/>
</dbReference>
<reference evidence="7 8" key="1">
    <citation type="submission" date="2021-03" db="EMBL/GenBank/DDBJ databases">
        <title>Complete genome of Polaribacter_sp.G4M1.</title>
        <authorList>
            <person name="Jeong S.W."/>
            <person name="Bae J.W."/>
        </authorList>
    </citation>
    <scope>NUCLEOTIDE SEQUENCE [LARGE SCALE GENOMIC DNA]</scope>
    <source>
        <strain evidence="7 8">G4M1</strain>
    </source>
</reference>
<evidence type="ECO:0000256" key="1">
    <source>
        <dbReference type="ARBA" id="ARBA00004141"/>
    </source>
</evidence>
<dbReference type="InterPro" id="IPR007016">
    <property type="entry name" value="O-antigen_ligase-rel_domated"/>
</dbReference>
<evidence type="ECO:0000313" key="7">
    <source>
        <dbReference type="EMBL" id="QTD37575.1"/>
    </source>
</evidence>
<name>A0ABX7SW92_9FLAO</name>
<accession>A0ABX7SW92</accession>
<keyword evidence="8" id="KW-1185">Reference proteome</keyword>
<protein>
    <submittedName>
        <fullName evidence="7">O-antigen ligase family protein</fullName>
    </submittedName>
</protein>
<proteinExistence type="predicted"/>
<feature type="transmembrane region" description="Helical" evidence="5">
    <location>
        <begin position="12"/>
        <end position="45"/>
    </location>
</feature>
<feature type="domain" description="O-antigen ligase-related" evidence="6">
    <location>
        <begin position="236"/>
        <end position="382"/>
    </location>
</feature>
<comment type="subcellular location">
    <subcellularLocation>
        <location evidence="1">Membrane</location>
        <topology evidence="1">Multi-pass membrane protein</topology>
    </subcellularLocation>
</comment>
<keyword evidence="3 5" id="KW-1133">Transmembrane helix</keyword>
<feature type="transmembrane region" description="Helical" evidence="5">
    <location>
        <begin position="229"/>
        <end position="246"/>
    </location>
</feature>
<keyword evidence="4 5" id="KW-0472">Membrane</keyword>
<feature type="transmembrane region" description="Helical" evidence="5">
    <location>
        <begin position="252"/>
        <end position="270"/>
    </location>
</feature>
<evidence type="ECO:0000259" key="6">
    <source>
        <dbReference type="Pfam" id="PF04932"/>
    </source>
</evidence>
<keyword evidence="7" id="KW-0436">Ligase</keyword>
<feature type="transmembrane region" description="Helical" evidence="5">
    <location>
        <begin position="277"/>
        <end position="296"/>
    </location>
</feature>
<dbReference type="Proteomes" id="UP000663935">
    <property type="component" value="Chromosome"/>
</dbReference>
<feature type="transmembrane region" description="Helical" evidence="5">
    <location>
        <begin position="374"/>
        <end position="393"/>
    </location>
</feature>
<evidence type="ECO:0000256" key="5">
    <source>
        <dbReference type="SAM" id="Phobius"/>
    </source>
</evidence>
<evidence type="ECO:0000256" key="4">
    <source>
        <dbReference type="ARBA" id="ARBA00023136"/>
    </source>
</evidence>
<dbReference type="EMBL" id="CP071795">
    <property type="protein sequence ID" value="QTD37575.1"/>
    <property type="molecule type" value="Genomic_DNA"/>
</dbReference>
<feature type="transmembrane region" description="Helical" evidence="5">
    <location>
        <begin position="74"/>
        <end position="93"/>
    </location>
</feature>
<evidence type="ECO:0000256" key="2">
    <source>
        <dbReference type="ARBA" id="ARBA00022692"/>
    </source>
</evidence>
<sequence length="442" mass="50042">MIKKILNNKLLFIGVHIVFGYLGTLPLFPKIYGFLVVLIPSILIFSSSNEKEEAFLFSSYIVGVEVFTRMLGGFIFYETGKYAIIIFLVLGISQGKFKQVFSVQYVFYILLLLLGIVFTKVPEGESIRKAIVFNLSGPVLLGIAALYFYKRPITREQLLNALFFMLLPLFSMVTFLYFRTPDLSEIVFGGEANFQTSGGFGPNQVATAIGLGIFILTIFILLKEKLSGYLFLDAVFLIYFIFRGLLTFSRGGIITALIAILFLIFFYFLYKKISFKIFFKYISIAVVFLVAVWLYTSNITKGMLDNRYTGKNKAGVQKDITTGRLDILEIQFSNFLDNPLGIGVGNGKYERKKDLDAVTAASHNEAGRLLEEHGVIGLILLLILGIVPLFNFFRGDYFQKAFIISFYLIWFLTINHSAMRIALPGFIYALSLIRITDYEEET</sequence>
<feature type="transmembrane region" description="Helical" evidence="5">
    <location>
        <begin position="130"/>
        <end position="149"/>
    </location>
</feature>
<feature type="transmembrane region" description="Helical" evidence="5">
    <location>
        <begin position="100"/>
        <end position="118"/>
    </location>
</feature>
<dbReference type="PANTHER" id="PTHR37422">
    <property type="entry name" value="TEICHURONIC ACID BIOSYNTHESIS PROTEIN TUAE"/>
    <property type="match status" value="1"/>
</dbReference>
<feature type="transmembrane region" description="Helical" evidence="5">
    <location>
        <begin position="405"/>
        <end position="430"/>
    </location>
</feature>
<evidence type="ECO:0000256" key="3">
    <source>
        <dbReference type="ARBA" id="ARBA00022989"/>
    </source>
</evidence>
<dbReference type="InterPro" id="IPR051533">
    <property type="entry name" value="WaaL-like"/>
</dbReference>
<dbReference type="GO" id="GO:0016874">
    <property type="term" value="F:ligase activity"/>
    <property type="evidence" value="ECO:0007669"/>
    <property type="project" value="UniProtKB-KW"/>
</dbReference>
<dbReference type="RefSeq" id="WP_207971743.1">
    <property type="nucleotide sequence ID" value="NZ_CP071795.1"/>
</dbReference>
<keyword evidence="2 5" id="KW-0812">Transmembrane</keyword>
<gene>
    <name evidence="7" type="ORF">JL193_16115</name>
</gene>
<dbReference type="Pfam" id="PF04932">
    <property type="entry name" value="Wzy_C"/>
    <property type="match status" value="1"/>
</dbReference>
<evidence type="ECO:0000313" key="8">
    <source>
        <dbReference type="Proteomes" id="UP000663935"/>
    </source>
</evidence>
<feature type="transmembrane region" description="Helical" evidence="5">
    <location>
        <begin position="161"/>
        <end position="178"/>
    </location>
</feature>